<accession>A0A0X8XAI1</accession>
<gene>
    <name evidence="5" type="ORF">HH1059_13430</name>
</gene>
<reference evidence="5" key="1">
    <citation type="submission" date="2016-02" db="EMBL/GenBank/DDBJ databases">
        <title>Halorhodospira halochloris DSM-1059 complete genome, version 2.</title>
        <authorList>
            <person name="Tsukatani Y."/>
        </authorList>
    </citation>
    <scope>NUCLEOTIDE SEQUENCE</scope>
    <source>
        <strain evidence="5">DSM 1059</strain>
    </source>
</reference>
<evidence type="ECO:0000256" key="2">
    <source>
        <dbReference type="ARBA" id="ARBA00023136"/>
    </source>
</evidence>
<dbReference type="OrthoDB" id="5778797at2"/>
<feature type="signal peptide" evidence="3">
    <location>
        <begin position="1"/>
        <end position="31"/>
    </location>
</feature>
<feature type="chain" id="PRO_5007071613" evidence="3">
    <location>
        <begin position="32"/>
        <end position="377"/>
    </location>
</feature>
<protein>
    <submittedName>
        <fullName evidence="5">Outer membrane protein</fullName>
    </submittedName>
</protein>
<dbReference type="EMBL" id="AP017372">
    <property type="protein sequence ID" value="BAU58052.1"/>
    <property type="molecule type" value="Genomic_DNA"/>
</dbReference>
<dbReference type="KEGG" id="hhk:HH1059_13430"/>
<name>A0A0X8XAI1_HALHR</name>
<dbReference type="GO" id="GO:0019867">
    <property type="term" value="C:outer membrane"/>
    <property type="evidence" value="ECO:0007669"/>
    <property type="project" value="InterPro"/>
</dbReference>
<dbReference type="RefSeq" id="WP_096409443.1">
    <property type="nucleotide sequence ID" value="NZ_AP017372.2"/>
</dbReference>
<sequence>MNYLSSLSDKCRAVRVALFSALLVFAPLSQAERDSGTIYLPLAFYSPDTGAGISYTMLYFSSRELQTGVSGTDTIRVTALYTQEDQHMASIGASWFIGRGLWKVSNNATTQNFPRDFYGIGATTPEEDEEEYTYERHSNLLALQRWMGNEWYVGGVFEANRSKITEFQDDDQGLIREYYSDNNLEMSDTFHGVGIQINRDSTDAPFFPRHGSKTSLRALAYPEDLGANQAFERYDLSQRLYLPLGREGALALEIQGEYASDGAPIPFLPSLGSGSTLRGYAGGRYMDQLYLSGQAEVRFPIQGRWQGTVFTAAGDVFPDFDDISDDNLKYGVGGGIRYALQQDMRINLRLDIAYGFATGDAEDGESPGVYFNFTEAF</sequence>
<evidence type="ECO:0000256" key="1">
    <source>
        <dbReference type="ARBA" id="ARBA00004370"/>
    </source>
</evidence>
<evidence type="ECO:0000313" key="5">
    <source>
        <dbReference type="EMBL" id="BAU58052.1"/>
    </source>
</evidence>
<dbReference type="Pfam" id="PF01103">
    <property type="entry name" value="Omp85"/>
    <property type="match status" value="1"/>
</dbReference>
<dbReference type="Proteomes" id="UP000218890">
    <property type="component" value="Chromosome"/>
</dbReference>
<evidence type="ECO:0000259" key="4">
    <source>
        <dbReference type="Pfam" id="PF01103"/>
    </source>
</evidence>
<organism evidence="5 6">
    <name type="scientific">Halorhodospira halochloris</name>
    <name type="common">Ectothiorhodospira halochloris</name>
    <dbReference type="NCBI Taxonomy" id="1052"/>
    <lineage>
        <taxon>Bacteria</taxon>
        <taxon>Pseudomonadati</taxon>
        <taxon>Pseudomonadota</taxon>
        <taxon>Gammaproteobacteria</taxon>
        <taxon>Chromatiales</taxon>
        <taxon>Ectothiorhodospiraceae</taxon>
        <taxon>Halorhodospira</taxon>
    </lineage>
</organism>
<keyword evidence="3" id="KW-0732">Signal</keyword>
<evidence type="ECO:0000256" key="3">
    <source>
        <dbReference type="SAM" id="SignalP"/>
    </source>
</evidence>
<dbReference type="Gene3D" id="2.40.160.50">
    <property type="entry name" value="membrane protein fhac: a member of the omp85/tpsb transporter family"/>
    <property type="match status" value="1"/>
</dbReference>
<dbReference type="AlphaFoldDB" id="A0A0X8XAI1"/>
<keyword evidence="6" id="KW-1185">Reference proteome</keyword>
<keyword evidence="2" id="KW-0472">Membrane</keyword>
<dbReference type="InterPro" id="IPR000184">
    <property type="entry name" value="Bac_surfAg_D15"/>
</dbReference>
<proteinExistence type="predicted"/>
<feature type="domain" description="Bacterial surface antigen (D15)" evidence="4">
    <location>
        <begin position="123"/>
        <end position="377"/>
    </location>
</feature>
<evidence type="ECO:0000313" key="6">
    <source>
        <dbReference type="Proteomes" id="UP000218890"/>
    </source>
</evidence>
<comment type="subcellular location">
    <subcellularLocation>
        <location evidence="1">Membrane</location>
    </subcellularLocation>
</comment>